<gene>
    <name evidence="5" type="ORF">EW093_04225</name>
</gene>
<dbReference type="Gene3D" id="3.30.420.10">
    <property type="entry name" value="Ribonuclease H-like superfamily/Ribonuclease H"/>
    <property type="match status" value="1"/>
</dbReference>
<keyword evidence="3 5" id="KW-0269">Exonuclease</keyword>
<dbReference type="InterPro" id="IPR047201">
    <property type="entry name" value="ERI-1_3'hExo-like"/>
</dbReference>
<evidence type="ECO:0000313" key="6">
    <source>
        <dbReference type="Proteomes" id="UP000323824"/>
    </source>
</evidence>
<keyword evidence="2" id="KW-0378">Hydrolase</keyword>
<evidence type="ECO:0000256" key="3">
    <source>
        <dbReference type="ARBA" id="ARBA00022839"/>
    </source>
</evidence>
<dbReference type="InterPro" id="IPR036397">
    <property type="entry name" value="RNaseH_sf"/>
</dbReference>
<dbReference type="CDD" id="cd06133">
    <property type="entry name" value="ERI-1_3'hExo_like"/>
    <property type="match status" value="1"/>
</dbReference>
<name>A0A5C1Q986_9SPIO</name>
<proteinExistence type="predicted"/>
<reference evidence="5 6" key="2">
    <citation type="submission" date="2019-09" db="EMBL/GenBank/DDBJ databases">
        <title>Complete Genome Sequence and Methylome Analysis of free living Spirochaetas.</title>
        <authorList>
            <person name="Leshcheva N."/>
            <person name="Mikheeva N."/>
        </authorList>
    </citation>
    <scope>NUCLEOTIDE SEQUENCE [LARGE SCALE GENOMIC DNA]</scope>
    <source>
        <strain evidence="5 6">P</strain>
    </source>
</reference>
<dbReference type="EMBL" id="CP035807">
    <property type="protein sequence ID" value="QEN03938.1"/>
    <property type="molecule type" value="Genomic_DNA"/>
</dbReference>
<evidence type="ECO:0000256" key="1">
    <source>
        <dbReference type="ARBA" id="ARBA00022722"/>
    </source>
</evidence>
<keyword evidence="6" id="KW-1185">Reference proteome</keyword>
<dbReference type="AlphaFoldDB" id="A0A5C1Q986"/>
<dbReference type="InterPro" id="IPR012337">
    <property type="entry name" value="RNaseH-like_sf"/>
</dbReference>
<dbReference type="InterPro" id="IPR013520">
    <property type="entry name" value="Ribonucl_H"/>
</dbReference>
<dbReference type="SMART" id="SM00479">
    <property type="entry name" value="EXOIII"/>
    <property type="match status" value="1"/>
</dbReference>
<dbReference type="GO" id="GO:0003676">
    <property type="term" value="F:nucleic acid binding"/>
    <property type="evidence" value="ECO:0007669"/>
    <property type="project" value="InterPro"/>
</dbReference>
<dbReference type="PANTHER" id="PTHR23044">
    <property type="entry name" value="3'-5' EXONUCLEASE ERI1-RELATED"/>
    <property type="match status" value="1"/>
</dbReference>
<dbReference type="GO" id="GO:0006259">
    <property type="term" value="P:DNA metabolic process"/>
    <property type="evidence" value="ECO:0007669"/>
    <property type="project" value="UniProtKB-ARBA"/>
</dbReference>
<dbReference type="Proteomes" id="UP000323824">
    <property type="component" value="Chromosome"/>
</dbReference>
<evidence type="ECO:0000259" key="4">
    <source>
        <dbReference type="SMART" id="SM00479"/>
    </source>
</evidence>
<dbReference type="Pfam" id="PF00929">
    <property type="entry name" value="RNase_T"/>
    <property type="match status" value="1"/>
</dbReference>
<dbReference type="SUPFAM" id="SSF53098">
    <property type="entry name" value="Ribonuclease H-like"/>
    <property type="match status" value="1"/>
</dbReference>
<dbReference type="InterPro" id="IPR051274">
    <property type="entry name" value="3-5_Exoribonuclease"/>
</dbReference>
<reference evidence="5 6" key="1">
    <citation type="submission" date="2019-02" db="EMBL/GenBank/DDBJ databases">
        <authorList>
            <person name="Fomenkov A."/>
            <person name="Dubinina G."/>
            <person name="Grabovich M."/>
            <person name="Vincze T."/>
            <person name="Roberts R.J."/>
        </authorList>
    </citation>
    <scope>NUCLEOTIDE SEQUENCE [LARGE SCALE GENOMIC DNA]</scope>
    <source>
        <strain evidence="5 6">P</strain>
    </source>
</reference>
<evidence type="ECO:0000313" key="5">
    <source>
        <dbReference type="EMBL" id="QEN03938.1"/>
    </source>
</evidence>
<dbReference type="GO" id="GO:0000175">
    <property type="term" value="F:3'-5'-RNA exonuclease activity"/>
    <property type="evidence" value="ECO:0007669"/>
    <property type="project" value="InterPro"/>
</dbReference>
<dbReference type="KEGG" id="sper:EW093_04225"/>
<feature type="domain" description="Exonuclease" evidence="4">
    <location>
        <begin position="7"/>
        <end position="194"/>
    </location>
</feature>
<protein>
    <submittedName>
        <fullName evidence="5">Exonuclease domain-containing protein</fullName>
    </submittedName>
</protein>
<dbReference type="OrthoDB" id="159416at2"/>
<organism evidence="5 6">
    <name type="scientific">Thiospirochaeta perfilievii</name>
    <dbReference type="NCBI Taxonomy" id="252967"/>
    <lineage>
        <taxon>Bacteria</taxon>
        <taxon>Pseudomonadati</taxon>
        <taxon>Spirochaetota</taxon>
        <taxon>Spirochaetia</taxon>
        <taxon>Spirochaetales</taxon>
        <taxon>Spirochaetaceae</taxon>
        <taxon>Thiospirochaeta</taxon>
    </lineage>
</organism>
<dbReference type="RefSeq" id="WP_149567195.1">
    <property type="nucleotide sequence ID" value="NZ_CP035807.1"/>
</dbReference>
<sequence>MFNLNTDLLVIDLEATAGVDENGNQTNNYIIDLGAVLLNKNLEIVSSFESLVKPEEEITEFITNLTKIDNDMVKDEDLFPEVSNRLLKWLVDSLEGRSIKKIRLCAWGTYFDIPLLRSVYSKYSLNYPFSGTSFDIKTMALMWHSLSGKKTDKLQVSTVAKEMGIKADGFYHRALTDALVETKILQRVWLDLQGFFLEDKTGVKHYNIVAN</sequence>
<accession>A0A5C1Q986</accession>
<evidence type="ECO:0000256" key="2">
    <source>
        <dbReference type="ARBA" id="ARBA00022801"/>
    </source>
</evidence>
<dbReference type="PANTHER" id="PTHR23044:SF61">
    <property type="entry name" value="3'-5' EXORIBONUCLEASE 1-RELATED"/>
    <property type="match status" value="1"/>
</dbReference>
<keyword evidence="1" id="KW-0540">Nuclease</keyword>